<protein>
    <recommendedName>
        <fullName evidence="3">WAPL domain-containing protein</fullName>
    </recommendedName>
</protein>
<dbReference type="Proteomes" id="UP000677054">
    <property type="component" value="Unassembled WGS sequence"/>
</dbReference>
<feature type="region of interest" description="Disordered" evidence="2">
    <location>
        <begin position="1"/>
        <end position="54"/>
    </location>
</feature>
<feature type="region of interest" description="Disordered" evidence="2">
    <location>
        <begin position="1006"/>
        <end position="1030"/>
    </location>
</feature>
<dbReference type="OrthoDB" id="78088at2759"/>
<proteinExistence type="inferred from homology"/>
<accession>A0A7R8X4N8</accession>
<evidence type="ECO:0000256" key="2">
    <source>
        <dbReference type="SAM" id="MobiDB-lite"/>
    </source>
</evidence>
<sequence length="1045" mass="115825">MASRMSRYTGRTYGRKQHQHHQQPPVGTSSLQFDALLSDKKKPTTASKTAGTLGKWGNISCTSIRSAKLNGRNGDPLDEVEIPSPSKDPFLFQSSSPDVMSKKQAPTKRKFFKSRVGNVQADINSLAEKASNECPIKKTKAEAVEEPAAKEDDGDVRWNCRPSRTSPLRIVMKKFFDSPANIPPPLNDEHVENSGLKTDSEIVPSSMPSVSSLLSSPMETVDISSSPESDHASATQDEGVTEQVTCVDTLDIKQDAEAVFHKRTSVITRSGAVARQKTVIKAEVDLSSDLDASSDKITVTDSTQGSSVADSVKSESPLVRELKKVSSLSQTPEMPSSQSSGISSQSSDEAKDKDMPNTRAKKIFSGNNKPKRSLYKHKWHDDALAKPNPLASGAQSKVKTEEKSGSFDFDDIVQPAKLTKVSTWPTHNRITPFGATSEPEVTKVRCPKEAKGFYTVVKNVQKAHQIQESGEFQEFNDDVEYILDALKDTNSISTRCLSAVTLASKCMMPAFRMHVRAHSTVTKFFATLHDAPSDPSLSLCTATVMFVLSQDRLNMDLDRESLNLMLQLADTSDGSTLRHVKCDDKDFEKNKAKVQELCADMQRKGHATHLNLDDLTANQLAMETLLSLTSRRAGEWFKEELRELNGLDHIIGTLAECTEYLLGRRESLLSKGQGSWSAWTSEVMEKLHKADRCLQVLENVTYQNEDNQRYLLQHQGGLLLKLCLRLFPFFCSTIKVLSASPIVDKTKVDRSTPFGANLEALLTILKTLLHLTHDYSKTSTASRSVAERHPELFKMTLECLVELPKHLPEEKHLFVYILPLVLLTNMVERCLENRDRLAGNDLQMTINGKQISSLKMLCELFCEKEARASEAEASTDNLLDTKEKESKEKALVGKKEEVADLEEFVEDLVHRAGRHMEEAVVAAHTAILLGYCIMDSEERVTEARLMLPKKSFDPVVSVLETYYQFVKLSVMVGAGLSSSCLQGTEEILKFFKGGCKVAAKEESVPLSLPPSTSGTVTLDDTLPLQLDSDDDDQDDFFSMFKSSSR</sequence>
<feature type="compositionally biased region" description="Low complexity" evidence="2">
    <location>
        <begin position="203"/>
        <end position="218"/>
    </location>
</feature>
<feature type="region of interest" description="Disordered" evidence="2">
    <location>
        <begin position="138"/>
        <end position="162"/>
    </location>
</feature>
<dbReference type="PANTHER" id="PTHR22100">
    <property type="entry name" value="WINGS APART-LIKE PROTEIN HOMOLOG"/>
    <property type="match status" value="1"/>
</dbReference>
<dbReference type="InterPro" id="IPR011989">
    <property type="entry name" value="ARM-like"/>
</dbReference>
<evidence type="ECO:0000313" key="4">
    <source>
        <dbReference type="EMBL" id="CAD7243512.1"/>
    </source>
</evidence>
<feature type="compositionally biased region" description="Low complexity" evidence="2">
    <location>
        <begin position="336"/>
        <end position="347"/>
    </location>
</feature>
<feature type="region of interest" description="Disordered" evidence="2">
    <location>
        <begin position="179"/>
        <end position="241"/>
    </location>
</feature>
<name>A0A7R8X4N8_9CRUS</name>
<feature type="domain" description="WAPL" evidence="3">
    <location>
        <begin position="447"/>
        <end position="969"/>
    </location>
</feature>
<feature type="compositionally biased region" description="Polar residues" evidence="2">
    <location>
        <begin position="296"/>
        <end position="309"/>
    </location>
</feature>
<dbReference type="EMBL" id="LR899959">
    <property type="protein sequence ID" value="CAD7243512.1"/>
    <property type="molecule type" value="Genomic_DNA"/>
</dbReference>
<gene>
    <name evidence="4" type="ORF">DSTB1V02_LOCUS3430</name>
</gene>
<dbReference type="PROSITE" id="PS51271">
    <property type="entry name" value="WAPL"/>
    <property type="match status" value="1"/>
</dbReference>
<dbReference type="AlphaFoldDB" id="A0A7R8X4N8"/>
<dbReference type="InterPro" id="IPR039874">
    <property type="entry name" value="WAPL"/>
</dbReference>
<feature type="compositionally biased region" description="Basic and acidic residues" evidence="2">
    <location>
        <begin position="138"/>
        <end position="158"/>
    </location>
</feature>
<feature type="compositionally biased region" description="Basic residues" evidence="2">
    <location>
        <begin position="369"/>
        <end position="378"/>
    </location>
</feature>
<dbReference type="InterPro" id="IPR012502">
    <property type="entry name" value="WAPL_dom"/>
</dbReference>
<evidence type="ECO:0000256" key="1">
    <source>
        <dbReference type="ARBA" id="ARBA00006854"/>
    </source>
</evidence>
<feature type="region of interest" description="Disordered" evidence="2">
    <location>
        <begin position="290"/>
        <end position="402"/>
    </location>
</feature>
<organism evidence="4">
    <name type="scientific">Darwinula stevensoni</name>
    <dbReference type="NCBI Taxonomy" id="69355"/>
    <lineage>
        <taxon>Eukaryota</taxon>
        <taxon>Metazoa</taxon>
        <taxon>Ecdysozoa</taxon>
        <taxon>Arthropoda</taxon>
        <taxon>Crustacea</taxon>
        <taxon>Oligostraca</taxon>
        <taxon>Ostracoda</taxon>
        <taxon>Podocopa</taxon>
        <taxon>Podocopida</taxon>
        <taxon>Darwinulocopina</taxon>
        <taxon>Darwinuloidea</taxon>
        <taxon>Darwinulidae</taxon>
        <taxon>Darwinula</taxon>
    </lineage>
</organism>
<feature type="compositionally biased region" description="Polar residues" evidence="2">
    <location>
        <begin position="326"/>
        <end position="335"/>
    </location>
</feature>
<keyword evidence="5" id="KW-1185">Reference proteome</keyword>
<feature type="compositionally biased region" description="Polar residues" evidence="2">
    <location>
        <begin position="222"/>
        <end position="241"/>
    </location>
</feature>
<evidence type="ECO:0000259" key="3">
    <source>
        <dbReference type="PROSITE" id="PS51271"/>
    </source>
</evidence>
<dbReference type="EMBL" id="CAJPEV010000442">
    <property type="protein sequence ID" value="CAG0885344.1"/>
    <property type="molecule type" value="Genomic_DNA"/>
</dbReference>
<feature type="region of interest" description="Disordered" evidence="2">
    <location>
        <begin position="67"/>
        <end position="109"/>
    </location>
</feature>
<evidence type="ECO:0000313" key="5">
    <source>
        <dbReference type="Proteomes" id="UP000677054"/>
    </source>
</evidence>
<reference evidence="4" key="1">
    <citation type="submission" date="2020-11" db="EMBL/GenBank/DDBJ databases">
        <authorList>
            <person name="Tran Van P."/>
        </authorList>
    </citation>
    <scope>NUCLEOTIDE SEQUENCE</scope>
</reference>
<dbReference type="Gene3D" id="1.25.10.10">
    <property type="entry name" value="Leucine-rich Repeat Variant"/>
    <property type="match status" value="1"/>
</dbReference>
<dbReference type="InterPro" id="IPR022771">
    <property type="entry name" value="WAPL_C"/>
</dbReference>
<dbReference type="Pfam" id="PF07814">
    <property type="entry name" value="WAPL"/>
    <property type="match status" value="1"/>
</dbReference>
<feature type="compositionally biased region" description="Low complexity" evidence="2">
    <location>
        <begin position="1017"/>
        <end position="1026"/>
    </location>
</feature>
<dbReference type="PANTHER" id="PTHR22100:SF13">
    <property type="entry name" value="WINGS APART-LIKE PROTEIN HOMOLOG"/>
    <property type="match status" value="1"/>
</dbReference>
<comment type="similarity">
    <text evidence="1">Belongs to the WAPL family.</text>
</comment>